<dbReference type="Pfam" id="PF08712">
    <property type="entry name" value="Nfu_N"/>
    <property type="match status" value="1"/>
</dbReference>
<evidence type="ECO:0000259" key="1">
    <source>
        <dbReference type="SMART" id="SM00932"/>
    </source>
</evidence>
<dbReference type="SUPFAM" id="SSF48371">
    <property type="entry name" value="ARM repeat"/>
    <property type="match status" value="1"/>
</dbReference>
<dbReference type="InterPro" id="IPR016024">
    <property type="entry name" value="ARM-type_fold"/>
</dbReference>
<dbReference type="AlphaFoldDB" id="A0A0M0LIA2"/>
<sequence>MRIKSIEPTPSPNTMKISLDEVLPGGKSNNYNKDNVQEAPAVVQEIMKVEGVKGVYHVADFLAVERNARYDWQLLLPLVRAAFGESVEENEEQAKQPNDHFGEVKVSIQVFKNVPMQVKLADDHNEKRFGLPERFQLAVAEVQRYADNVVLERKWKEQGVRYGELEEIGQEVVEELSAAYPEERLHRLVKTAKDEKEGTVTIQPRSSYKVTTDMLDEEDWQKRYAHLEQMNPTEEDLPVLEKALHDEKPSIRRLATVYLGMIENKAVLPYLYEALKDKSVTVRRTAGDCLSDLGFEEAAPAMCEALQDKNKLVRWRAAMFLYEVGDDASLPALKAAENDAEFEVSMQIKMAIERIEGGEEAKGSVWKQMTESRK</sequence>
<dbReference type="STRING" id="284581.AMD01_03335"/>
<dbReference type="PANTHER" id="PTHR12697:SF37">
    <property type="entry name" value="CONSERVED VIRULENCE FACTOR C"/>
    <property type="match status" value="1"/>
</dbReference>
<gene>
    <name evidence="2" type="ORF">AMD01_03335</name>
</gene>
<dbReference type="InterPro" id="IPR025989">
    <property type="entry name" value="Virulence_F_dom"/>
</dbReference>
<proteinExistence type="predicted"/>
<dbReference type="Gene3D" id="1.25.10.10">
    <property type="entry name" value="Leucine-rich Repeat Variant"/>
    <property type="match status" value="1"/>
</dbReference>
<comment type="caution">
    <text evidence="2">The sequence shown here is derived from an EMBL/GenBank/DDBJ whole genome shotgun (WGS) entry which is preliminary data.</text>
</comment>
<dbReference type="PANTHER" id="PTHR12697">
    <property type="entry name" value="PBS LYASE HEAT-LIKE PROTEIN"/>
    <property type="match status" value="1"/>
</dbReference>
<dbReference type="GO" id="GO:0016491">
    <property type="term" value="F:oxidoreductase activity"/>
    <property type="evidence" value="ECO:0007669"/>
    <property type="project" value="TreeGrafter"/>
</dbReference>
<dbReference type="InterPro" id="IPR004155">
    <property type="entry name" value="PBS_lyase_HEAT"/>
</dbReference>
<dbReference type="SMART" id="SM00567">
    <property type="entry name" value="EZ_HEAT"/>
    <property type="match status" value="4"/>
</dbReference>
<dbReference type="InterPro" id="IPR036498">
    <property type="entry name" value="Nfu/NifU_N_sf"/>
</dbReference>
<evidence type="ECO:0000313" key="2">
    <source>
        <dbReference type="EMBL" id="KOO50784.1"/>
    </source>
</evidence>
<feature type="domain" description="Scaffold protein Nfu/NifU N-terminal" evidence="1">
    <location>
        <begin position="4"/>
        <end position="90"/>
    </location>
</feature>
<dbReference type="InterPro" id="IPR011989">
    <property type="entry name" value="ARM-like"/>
</dbReference>
<dbReference type="EMBL" id="LILC01000002">
    <property type="protein sequence ID" value="KOO50784.1"/>
    <property type="molecule type" value="Genomic_DNA"/>
</dbReference>
<dbReference type="Pfam" id="PF13646">
    <property type="entry name" value="HEAT_2"/>
    <property type="match status" value="1"/>
</dbReference>
<evidence type="ECO:0000313" key="3">
    <source>
        <dbReference type="Proteomes" id="UP000037558"/>
    </source>
</evidence>
<dbReference type="PATRIC" id="fig|284581.3.peg.957"/>
<dbReference type="Proteomes" id="UP000037558">
    <property type="component" value="Unassembled WGS sequence"/>
</dbReference>
<accession>A0A0M0LIA2</accession>
<dbReference type="RefSeq" id="WP_053399957.1">
    <property type="nucleotide sequence ID" value="NZ_LILC01000002.1"/>
</dbReference>
<reference evidence="3" key="1">
    <citation type="submission" date="2015-08" db="EMBL/GenBank/DDBJ databases">
        <title>Fjat-14210 dsm16467.</title>
        <authorList>
            <person name="Liu B."/>
            <person name="Wang J."/>
            <person name="Zhu Y."/>
            <person name="Liu G."/>
            <person name="Chen Q."/>
            <person name="Chen Z."/>
            <person name="Lan J."/>
            <person name="Che J."/>
            <person name="Ge C."/>
            <person name="Shi H."/>
            <person name="Pan Z."/>
            <person name="Liu X."/>
        </authorList>
    </citation>
    <scope>NUCLEOTIDE SEQUENCE [LARGE SCALE GENOMIC DNA]</scope>
    <source>
        <strain evidence="3">DSM 16467</strain>
    </source>
</reference>
<dbReference type="OrthoDB" id="420201at2"/>
<name>A0A0M0LIA2_9BACI</name>
<dbReference type="SUPFAM" id="SSF110836">
    <property type="entry name" value="Hypothetical protein SAV1430"/>
    <property type="match status" value="1"/>
</dbReference>
<protein>
    <submittedName>
        <fullName evidence="2">Virulence factor</fullName>
    </submittedName>
</protein>
<organism evidence="2 3">
    <name type="scientific">Priestia koreensis</name>
    <dbReference type="NCBI Taxonomy" id="284581"/>
    <lineage>
        <taxon>Bacteria</taxon>
        <taxon>Bacillati</taxon>
        <taxon>Bacillota</taxon>
        <taxon>Bacilli</taxon>
        <taxon>Bacillales</taxon>
        <taxon>Bacillaceae</taxon>
        <taxon>Priestia</taxon>
    </lineage>
</organism>
<dbReference type="SMART" id="SM00932">
    <property type="entry name" value="Nfu_N"/>
    <property type="match status" value="1"/>
</dbReference>
<dbReference type="InterPro" id="IPR014824">
    <property type="entry name" value="Nfu/NifU_N"/>
</dbReference>
<keyword evidence="3" id="KW-1185">Reference proteome</keyword>
<dbReference type="Gene3D" id="3.30.1370.70">
    <property type="entry name" value="Scaffold protein Nfu/NifU, N-terminal domain"/>
    <property type="match status" value="1"/>
</dbReference>
<dbReference type="Pfam" id="PF13769">
    <property type="entry name" value="Virulence_fact"/>
    <property type="match status" value="1"/>
</dbReference>